<organism evidence="1 2">
    <name type="scientific">Teladorsagia circumcincta</name>
    <name type="common">Brown stomach worm</name>
    <name type="synonym">Ostertagia circumcincta</name>
    <dbReference type="NCBI Taxonomy" id="45464"/>
    <lineage>
        <taxon>Eukaryota</taxon>
        <taxon>Metazoa</taxon>
        <taxon>Ecdysozoa</taxon>
        <taxon>Nematoda</taxon>
        <taxon>Chromadorea</taxon>
        <taxon>Rhabditida</taxon>
        <taxon>Rhabditina</taxon>
        <taxon>Rhabditomorpha</taxon>
        <taxon>Strongyloidea</taxon>
        <taxon>Trichostrongylidae</taxon>
        <taxon>Teladorsagia</taxon>
    </lineage>
</organism>
<keyword evidence="2" id="KW-1185">Reference proteome</keyword>
<proteinExistence type="predicted"/>
<protein>
    <submittedName>
        <fullName evidence="1">Uncharacterized protein</fullName>
    </submittedName>
</protein>
<sequence length="58" mass="6843">MFNNGQMLIHQTDKSWNTEHYGVLRNPFVVCTLQSSAELTSRPSTYDDERETIVRRLR</sequence>
<evidence type="ECO:0000313" key="1">
    <source>
        <dbReference type="EMBL" id="PIO70342.1"/>
    </source>
</evidence>
<name>A0A2G9UKU0_TELCI</name>
<reference evidence="1 2" key="1">
    <citation type="submission" date="2015-09" db="EMBL/GenBank/DDBJ databases">
        <title>Draft genome of the parasitic nematode Teladorsagia circumcincta isolate WARC Sus (inbred).</title>
        <authorList>
            <person name="Mitreva M."/>
        </authorList>
    </citation>
    <scope>NUCLEOTIDE SEQUENCE [LARGE SCALE GENOMIC DNA]</scope>
    <source>
        <strain evidence="1 2">S</strain>
    </source>
</reference>
<dbReference type="EMBL" id="KZ346305">
    <property type="protein sequence ID" value="PIO70342.1"/>
    <property type="molecule type" value="Genomic_DNA"/>
</dbReference>
<evidence type="ECO:0000313" key="2">
    <source>
        <dbReference type="Proteomes" id="UP000230423"/>
    </source>
</evidence>
<gene>
    <name evidence="1" type="ORF">TELCIR_07811</name>
</gene>
<accession>A0A2G9UKU0</accession>
<dbReference type="AlphaFoldDB" id="A0A2G9UKU0"/>
<dbReference type="Proteomes" id="UP000230423">
    <property type="component" value="Unassembled WGS sequence"/>
</dbReference>